<dbReference type="GO" id="GO:0016746">
    <property type="term" value="F:acyltransferase activity"/>
    <property type="evidence" value="ECO:0007669"/>
    <property type="project" value="UniProtKB-KW"/>
</dbReference>
<evidence type="ECO:0008006" key="9">
    <source>
        <dbReference type="Google" id="ProtNLM"/>
    </source>
</evidence>
<feature type="non-terminal residue" evidence="7">
    <location>
        <position position="256"/>
    </location>
</feature>
<dbReference type="CDD" id="cd07984">
    <property type="entry name" value="LPLAT_LABLAT-like"/>
    <property type="match status" value="1"/>
</dbReference>
<protein>
    <recommendedName>
        <fullName evidence="9">Lipid A biosynthesis acyltransferase</fullName>
    </recommendedName>
</protein>
<evidence type="ECO:0000256" key="4">
    <source>
        <dbReference type="ARBA" id="ARBA00022679"/>
    </source>
</evidence>
<dbReference type="PANTHER" id="PTHR30606:SF10">
    <property type="entry name" value="PHOSPHATIDYLINOSITOL MANNOSIDE ACYLTRANSFERASE"/>
    <property type="match status" value="1"/>
</dbReference>
<evidence type="ECO:0000313" key="8">
    <source>
        <dbReference type="Proteomes" id="UP000712673"/>
    </source>
</evidence>
<evidence type="ECO:0000256" key="3">
    <source>
        <dbReference type="ARBA" id="ARBA00022519"/>
    </source>
</evidence>
<accession>A0A937W3G0</accession>
<keyword evidence="6" id="KW-0012">Acyltransferase</keyword>
<gene>
    <name evidence="7" type="ORF">FJZ47_11650</name>
</gene>
<evidence type="ECO:0000313" key="7">
    <source>
        <dbReference type="EMBL" id="MBM3224441.1"/>
    </source>
</evidence>
<dbReference type="EMBL" id="VGLS01000327">
    <property type="protein sequence ID" value="MBM3224441.1"/>
    <property type="molecule type" value="Genomic_DNA"/>
</dbReference>
<dbReference type="GO" id="GO:0005886">
    <property type="term" value="C:plasma membrane"/>
    <property type="evidence" value="ECO:0007669"/>
    <property type="project" value="UniProtKB-SubCell"/>
</dbReference>
<name>A0A937W3G0_UNCTE</name>
<dbReference type="Proteomes" id="UP000712673">
    <property type="component" value="Unassembled WGS sequence"/>
</dbReference>
<evidence type="ECO:0000256" key="1">
    <source>
        <dbReference type="ARBA" id="ARBA00004533"/>
    </source>
</evidence>
<dbReference type="AlphaFoldDB" id="A0A937W3G0"/>
<dbReference type="GO" id="GO:0009247">
    <property type="term" value="P:glycolipid biosynthetic process"/>
    <property type="evidence" value="ECO:0007669"/>
    <property type="project" value="UniProtKB-ARBA"/>
</dbReference>
<sequence length="256" mass="28503">MLTFANRFLYGLVMTTLTSLAALPTGMAYWLGARLGDLTYLVLTRHRRITLTNLALAFGPEKSTDEQRQIARAVFRNLGRHLVDFSHVRQLTHDRFLAMCEIEGLSHVEVLLRRGKGLLIISAHFGSWELAPALALCVSAPLNVIVRPLDNPAFQRLAERYRQRCGYQAIPRREALAACRTALRQGEIVAVLMDQSSLRHESIQVEFFGTKAYTSRGPALLALRTGCPVVSGFLLQAGPGRHRLVLSEEIPVCRTG</sequence>
<dbReference type="Pfam" id="PF03279">
    <property type="entry name" value="Lip_A_acyltrans"/>
    <property type="match status" value="1"/>
</dbReference>
<dbReference type="PANTHER" id="PTHR30606">
    <property type="entry name" value="LIPID A BIOSYNTHESIS LAUROYL ACYLTRANSFERASE"/>
    <property type="match status" value="1"/>
</dbReference>
<comment type="caution">
    <text evidence="7">The sequence shown here is derived from an EMBL/GenBank/DDBJ whole genome shotgun (WGS) entry which is preliminary data.</text>
</comment>
<evidence type="ECO:0000256" key="2">
    <source>
        <dbReference type="ARBA" id="ARBA00022475"/>
    </source>
</evidence>
<proteinExistence type="predicted"/>
<keyword evidence="4" id="KW-0808">Transferase</keyword>
<reference evidence="7" key="1">
    <citation type="submission" date="2019-03" db="EMBL/GenBank/DDBJ databases">
        <title>Lake Tanganyika Metagenome-Assembled Genomes (MAGs).</title>
        <authorList>
            <person name="Tran P."/>
        </authorList>
    </citation>
    <scope>NUCLEOTIDE SEQUENCE</scope>
    <source>
        <strain evidence="7">K_DeepCast_65m_m2_066</strain>
    </source>
</reference>
<evidence type="ECO:0000256" key="5">
    <source>
        <dbReference type="ARBA" id="ARBA00023136"/>
    </source>
</evidence>
<evidence type="ECO:0000256" key="6">
    <source>
        <dbReference type="ARBA" id="ARBA00023315"/>
    </source>
</evidence>
<keyword evidence="2" id="KW-1003">Cell membrane</keyword>
<keyword evidence="3" id="KW-0997">Cell inner membrane</keyword>
<comment type="subcellular location">
    <subcellularLocation>
        <location evidence="1">Cell inner membrane</location>
    </subcellularLocation>
</comment>
<dbReference type="InterPro" id="IPR004960">
    <property type="entry name" value="LipA_acyltrans"/>
</dbReference>
<organism evidence="7 8">
    <name type="scientific">Tectimicrobiota bacterium</name>
    <dbReference type="NCBI Taxonomy" id="2528274"/>
    <lineage>
        <taxon>Bacteria</taxon>
        <taxon>Pseudomonadati</taxon>
        <taxon>Nitrospinota/Tectimicrobiota group</taxon>
        <taxon>Candidatus Tectimicrobiota</taxon>
    </lineage>
</organism>
<keyword evidence="5" id="KW-0472">Membrane</keyword>